<evidence type="ECO:0000313" key="2">
    <source>
        <dbReference type="Proteomes" id="UP001246858"/>
    </source>
</evidence>
<protein>
    <submittedName>
        <fullName evidence="1">Uncharacterized protein</fullName>
    </submittedName>
</protein>
<comment type="caution">
    <text evidence="1">The sequence shown here is derived from an EMBL/GenBank/DDBJ whole genome shotgun (WGS) entry which is preliminary data.</text>
</comment>
<evidence type="ECO:0000313" key="1">
    <source>
        <dbReference type="EMBL" id="MDR6783363.1"/>
    </source>
</evidence>
<proteinExistence type="predicted"/>
<keyword evidence="2" id="KW-1185">Reference proteome</keyword>
<name>A0ACC6KWA3_9SPHI</name>
<sequence>MMKKNLLFVMSAMLFSHAANAQLLSQNFDASAKIKDYVSSKPDKGQFNAITSSGPGVAITIENNKLRFDRSKNTDFGSFARIVDFAPVPQKLALKFDISISKNTAMESAAAFQFGSGFVKENNSLSGTPYENQAAVHSVIGISFGANEGDFSIRHIGAKQESVVVNGTKTITWVINSSSSAMDYTAPNGAVQNLPADRFDVWINNTLALSKKGAVSPDQLLKNLKFSFTKGSGIIELDNIELTDLSN</sequence>
<gene>
    <name evidence="1" type="ORF">J2X78_001915</name>
</gene>
<dbReference type="EMBL" id="JAVDTF010000001">
    <property type="protein sequence ID" value="MDR6783363.1"/>
    <property type="molecule type" value="Genomic_DNA"/>
</dbReference>
<dbReference type="Proteomes" id="UP001246858">
    <property type="component" value="Unassembled WGS sequence"/>
</dbReference>
<accession>A0ACC6KWA3</accession>
<organism evidence="1 2">
    <name type="scientific">Pedobacter africanus</name>
    <dbReference type="NCBI Taxonomy" id="151894"/>
    <lineage>
        <taxon>Bacteria</taxon>
        <taxon>Pseudomonadati</taxon>
        <taxon>Bacteroidota</taxon>
        <taxon>Sphingobacteriia</taxon>
        <taxon>Sphingobacteriales</taxon>
        <taxon>Sphingobacteriaceae</taxon>
        <taxon>Pedobacter</taxon>
    </lineage>
</organism>
<reference evidence="1" key="1">
    <citation type="submission" date="2023-07" db="EMBL/GenBank/DDBJ databases">
        <title>Sorghum-associated microbial communities from plants grown in Nebraska, USA.</title>
        <authorList>
            <person name="Schachtman D."/>
        </authorList>
    </citation>
    <scope>NUCLEOTIDE SEQUENCE</scope>
    <source>
        <strain evidence="1">2697</strain>
    </source>
</reference>